<evidence type="ECO:0000313" key="4">
    <source>
        <dbReference type="Proteomes" id="UP001628193"/>
    </source>
</evidence>
<sequence length="487" mass="54177">MNILRKVAQAIQSAHAKLMAIYANTFGEVERLLDATSDEIQKELDKQPSDWKTWHLQRLKQEVRRSLDWFGERSGAVAASGARDGWEAGVQSVDDPIAVARGEPIHDSPLPLRQTAPQMPSSSPPASVQVPLVSSPPHHITVGVQLPALDNHQLVAIEGFLTHKMKDVSADMVKAINRELGLVVTGLQNQSDAATAIEKLLKVGGRRRALTVVRTEIGRAFSMAAQRRMEEKVAAGMTGLKKKWRRSGKIHSRQAHDLADGQVVAVHESFMVGGQPIRYPRDPNAPPAQTINCGCTAIAHMDHWEMLHPGDKPFTEEEIQRNPRHMYTANSRAEGVAKWIQTTLEGKRKANGEWRTVGTLPMPVVDFLRAKGVEPASMEIAISDKLLKRPAREMKRHVWMKGLENDELVGMSAHIDNPKAIYWGKHDHSLHYVFARKDQGLGKLVVRVRARESRSTLKHHNYIISGGSVNRTDVMDTNQYQLISGAI</sequence>
<proteinExistence type="predicted"/>
<dbReference type="Pfam" id="PF04233">
    <property type="entry name" value="Phage_Mu_F"/>
    <property type="match status" value="1"/>
</dbReference>
<feature type="region of interest" description="Disordered" evidence="1">
    <location>
        <begin position="101"/>
        <end position="129"/>
    </location>
</feature>
<evidence type="ECO:0000259" key="2">
    <source>
        <dbReference type="Pfam" id="PF04233"/>
    </source>
</evidence>
<gene>
    <name evidence="3" type="ORF">SIID45300_02396</name>
</gene>
<comment type="caution">
    <text evidence="3">The sequence shown here is derived from an EMBL/GenBank/DDBJ whole genome shotgun (WGS) entry which is preliminary data.</text>
</comment>
<evidence type="ECO:0000256" key="1">
    <source>
        <dbReference type="SAM" id="MobiDB-lite"/>
    </source>
</evidence>
<dbReference type="RefSeq" id="WP_420905736.1">
    <property type="nucleotide sequence ID" value="NZ_BAAFGK010000004.1"/>
</dbReference>
<organism evidence="3 4">
    <name type="scientific">Candidatus Magnetaquiglobus chichijimensis</name>
    <dbReference type="NCBI Taxonomy" id="3141448"/>
    <lineage>
        <taxon>Bacteria</taxon>
        <taxon>Pseudomonadati</taxon>
        <taxon>Pseudomonadota</taxon>
        <taxon>Magnetococcia</taxon>
        <taxon>Magnetococcales</taxon>
        <taxon>Candidatus Magnetaquicoccaceae</taxon>
        <taxon>Candidatus Magnetaquiglobus</taxon>
    </lineage>
</organism>
<reference evidence="3 4" key="2">
    <citation type="submission" date="2024-09" db="EMBL/GenBank/DDBJ databases">
        <title>Draft genome sequence of Candidatus Magnetaquicoccaceae bacterium FCR-1.</title>
        <authorList>
            <person name="Shimoshige H."/>
            <person name="Shimamura S."/>
            <person name="Taoka A."/>
            <person name="Kobayashi H."/>
            <person name="Maekawa T."/>
        </authorList>
    </citation>
    <scope>NUCLEOTIDE SEQUENCE [LARGE SCALE GENOMIC DNA]</scope>
    <source>
        <strain evidence="3 4">FCR-1</strain>
    </source>
</reference>
<feature type="compositionally biased region" description="Low complexity" evidence="1">
    <location>
        <begin position="120"/>
        <end position="129"/>
    </location>
</feature>
<keyword evidence="4" id="KW-1185">Reference proteome</keyword>
<dbReference type="InterPro" id="IPR006528">
    <property type="entry name" value="Phage_head_morphogenesis_dom"/>
</dbReference>
<evidence type="ECO:0000313" key="3">
    <source>
        <dbReference type="EMBL" id="GAB0058056.1"/>
    </source>
</evidence>
<dbReference type="EMBL" id="BAAFGK010000004">
    <property type="protein sequence ID" value="GAB0058056.1"/>
    <property type="molecule type" value="Genomic_DNA"/>
</dbReference>
<accession>A0ABQ0CAZ9</accession>
<protein>
    <recommendedName>
        <fullName evidence="2">Phage head morphogenesis domain-containing protein</fullName>
    </recommendedName>
</protein>
<name>A0ABQ0CAZ9_9PROT</name>
<dbReference type="Proteomes" id="UP001628193">
    <property type="component" value="Unassembled WGS sequence"/>
</dbReference>
<feature type="domain" description="Phage head morphogenesis" evidence="2">
    <location>
        <begin position="188"/>
        <end position="298"/>
    </location>
</feature>
<reference evidence="3 4" key="1">
    <citation type="submission" date="2024-05" db="EMBL/GenBank/DDBJ databases">
        <authorList>
            <consortium name="Candidatus Magnetaquicoccaceae bacterium FCR-1 genome sequencing consortium"/>
            <person name="Shimoshige H."/>
            <person name="Shimamura S."/>
            <person name="Taoka A."/>
            <person name="Kobayashi H."/>
            <person name="Maekawa T."/>
        </authorList>
    </citation>
    <scope>NUCLEOTIDE SEQUENCE [LARGE SCALE GENOMIC DNA]</scope>
    <source>
        <strain evidence="3 4">FCR-1</strain>
    </source>
</reference>